<evidence type="ECO:0000256" key="3">
    <source>
        <dbReference type="ARBA" id="ARBA00022833"/>
    </source>
</evidence>
<sequence length="345" mass="35937">MKAAYYERSGTVLLAEVDEPVILRPTDAVVRVTTSAICGSDLTIVGGHMTPATGFTLGHEYVGVVTAVGEGVTKIKVGDRVAGSPASYCGACENCRRGLVALCSRGGIHGSGPSFGALDGGQAEAIRVPWAEQVLAVIPDSVPDETAVLLADVMMTGLTSVRATRLQPTDTLVVFGCGPIGLSAVHAARRLTAVDRIIAVDPVEHRLDVARSLGADEAVASVEEAEALVRPSRHDGADGVIDAAGAQASLDAAVRVAGQGARIAVPAIGHGPMTIDFRTLLFRSIDVWTGLGDVLLIDDLMEAAALGRIDPRPMISHHIGLDEVPSYYERMAARDPDIVKIVVSL</sequence>
<feature type="domain" description="Alcohol dehydrogenase-like C-terminal" evidence="6">
    <location>
        <begin position="179"/>
        <end position="287"/>
    </location>
</feature>
<dbReference type="Gene3D" id="3.40.50.720">
    <property type="entry name" value="NAD(P)-binding Rossmann-like Domain"/>
    <property type="match status" value="1"/>
</dbReference>
<dbReference type="PROSITE" id="PS00059">
    <property type="entry name" value="ADH_ZINC"/>
    <property type="match status" value="1"/>
</dbReference>
<organism evidence="8 9">
    <name type="scientific">Sinomonas cyclohexanicum</name>
    <name type="common">Corynebacterium cyclohexanicum</name>
    <dbReference type="NCBI Taxonomy" id="322009"/>
    <lineage>
        <taxon>Bacteria</taxon>
        <taxon>Bacillati</taxon>
        <taxon>Actinomycetota</taxon>
        <taxon>Actinomycetes</taxon>
        <taxon>Micrococcales</taxon>
        <taxon>Micrococcaceae</taxon>
        <taxon>Sinomonas</taxon>
    </lineage>
</organism>
<dbReference type="InterPro" id="IPR013149">
    <property type="entry name" value="ADH-like_C"/>
</dbReference>
<dbReference type="EMBL" id="AP024525">
    <property type="protein sequence ID" value="BCT75232.1"/>
    <property type="molecule type" value="Genomic_DNA"/>
</dbReference>
<evidence type="ECO:0000256" key="4">
    <source>
        <dbReference type="ARBA" id="ARBA00023002"/>
    </source>
</evidence>
<accession>A0ABM7PSN4</accession>
<dbReference type="SUPFAM" id="SSF51735">
    <property type="entry name" value="NAD(P)-binding Rossmann-fold domains"/>
    <property type="match status" value="1"/>
</dbReference>
<evidence type="ECO:0000256" key="1">
    <source>
        <dbReference type="ARBA" id="ARBA00001947"/>
    </source>
</evidence>
<dbReference type="InterPro" id="IPR036291">
    <property type="entry name" value="NAD(P)-bd_dom_sf"/>
</dbReference>
<feature type="domain" description="Alcohol dehydrogenase-like N-terminal" evidence="7">
    <location>
        <begin position="25"/>
        <end position="134"/>
    </location>
</feature>
<keyword evidence="2 5" id="KW-0479">Metal-binding</keyword>
<dbReference type="InterPro" id="IPR013154">
    <property type="entry name" value="ADH-like_N"/>
</dbReference>
<reference evidence="8 9" key="1">
    <citation type="journal article" date="2021" name="J. Biosci. Bioeng.">
        <title>Identification and characterization of a chc gene cluster responsible for the aromatization pathway of cyclohexanecarboxylate degradation in Sinomonas cyclohexanicum ATCC 51369.</title>
        <authorList>
            <person name="Yamamoto T."/>
            <person name="Hasegawa Y."/>
            <person name="Lau P.C.K."/>
            <person name="Iwaki H."/>
        </authorList>
    </citation>
    <scope>NUCLEOTIDE SEQUENCE [LARGE SCALE GENOMIC DNA]</scope>
    <source>
        <strain evidence="8 9">ATCC 51369</strain>
    </source>
</reference>
<name>A0ABM7PSN4_SINCY</name>
<dbReference type="InterPro" id="IPR002328">
    <property type="entry name" value="ADH_Zn_CS"/>
</dbReference>
<gene>
    <name evidence="8" type="primary">adh_2</name>
    <name evidence="8" type="ORF">SCMU_10740</name>
</gene>
<evidence type="ECO:0000313" key="9">
    <source>
        <dbReference type="Proteomes" id="UP001319861"/>
    </source>
</evidence>
<evidence type="ECO:0000259" key="6">
    <source>
        <dbReference type="Pfam" id="PF00107"/>
    </source>
</evidence>
<evidence type="ECO:0000256" key="5">
    <source>
        <dbReference type="RuleBase" id="RU361277"/>
    </source>
</evidence>
<comment type="cofactor">
    <cofactor evidence="1 5">
        <name>Zn(2+)</name>
        <dbReference type="ChEBI" id="CHEBI:29105"/>
    </cofactor>
</comment>
<keyword evidence="3 5" id="KW-0862">Zinc</keyword>
<dbReference type="Pfam" id="PF08240">
    <property type="entry name" value="ADH_N"/>
    <property type="match status" value="1"/>
</dbReference>
<dbReference type="RefSeq" id="WP_229231996.1">
    <property type="nucleotide sequence ID" value="NZ_AP024525.1"/>
</dbReference>
<keyword evidence="9" id="KW-1185">Reference proteome</keyword>
<dbReference type="SUPFAM" id="SSF50129">
    <property type="entry name" value="GroES-like"/>
    <property type="match status" value="1"/>
</dbReference>
<proteinExistence type="inferred from homology"/>
<dbReference type="Pfam" id="PF00107">
    <property type="entry name" value="ADH_zinc_N"/>
    <property type="match status" value="1"/>
</dbReference>
<protein>
    <submittedName>
        <fullName evidence="8">Alcohol dehydrogenase</fullName>
    </submittedName>
</protein>
<comment type="similarity">
    <text evidence="5">Belongs to the zinc-containing alcohol dehydrogenase family.</text>
</comment>
<keyword evidence="4" id="KW-0560">Oxidoreductase</keyword>
<dbReference type="PANTHER" id="PTHR42813:SF2">
    <property type="entry name" value="DEHYDROGENASE, ZINC-CONTAINING, PUTATIVE (AFU_ORTHOLOGUE AFUA_2G02810)-RELATED"/>
    <property type="match status" value="1"/>
</dbReference>
<evidence type="ECO:0000259" key="7">
    <source>
        <dbReference type="Pfam" id="PF08240"/>
    </source>
</evidence>
<dbReference type="InterPro" id="IPR011032">
    <property type="entry name" value="GroES-like_sf"/>
</dbReference>
<dbReference type="Gene3D" id="3.90.180.10">
    <property type="entry name" value="Medium-chain alcohol dehydrogenases, catalytic domain"/>
    <property type="match status" value="1"/>
</dbReference>
<dbReference type="PANTHER" id="PTHR42813">
    <property type="entry name" value="ZINC-TYPE ALCOHOL DEHYDROGENASE-LIKE"/>
    <property type="match status" value="1"/>
</dbReference>
<dbReference type="Proteomes" id="UP001319861">
    <property type="component" value="Chromosome"/>
</dbReference>
<evidence type="ECO:0000256" key="2">
    <source>
        <dbReference type="ARBA" id="ARBA00022723"/>
    </source>
</evidence>
<evidence type="ECO:0000313" key="8">
    <source>
        <dbReference type="EMBL" id="BCT75232.1"/>
    </source>
</evidence>